<proteinExistence type="predicted"/>
<dbReference type="RefSeq" id="WP_084308546.1">
    <property type="nucleotide sequence ID" value="NZ_FNDG01000026.1"/>
</dbReference>
<evidence type="ECO:0000313" key="2">
    <source>
        <dbReference type="Proteomes" id="UP000198606"/>
    </source>
</evidence>
<reference evidence="1 2" key="1">
    <citation type="submission" date="2016-10" db="EMBL/GenBank/DDBJ databases">
        <authorList>
            <person name="de Groot N.N."/>
        </authorList>
    </citation>
    <scope>NUCLEOTIDE SEQUENCE [LARGE SCALE GENOMIC DNA]</scope>
    <source>
        <strain evidence="1 2">LMG 18387</strain>
    </source>
</reference>
<gene>
    <name evidence="1" type="ORF">SAMN05216588_12647</name>
</gene>
<sequence length="118" mass="12552">MTPHDFVDALQRECADAAVHDSLHLLQSPPGRRPAQALVDLSNWYLGLDPAGQANVAAAMREAADATLFGVLCVIDGVRVIEDQPAKTAFRLTAIDDGSESVISPGAEPLHDLLRAEP</sequence>
<evidence type="ECO:0000313" key="1">
    <source>
        <dbReference type="EMBL" id="SDI84709.1"/>
    </source>
</evidence>
<dbReference type="AlphaFoldDB" id="A0A1G8NWV0"/>
<protein>
    <submittedName>
        <fullName evidence="1">Uncharacterized protein</fullName>
    </submittedName>
</protein>
<organism evidence="1 2">
    <name type="scientific">Phytopseudomonas flavescens</name>
    <dbReference type="NCBI Taxonomy" id="29435"/>
    <lineage>
        <taxon>Bacteria</taxon>
        <taxon>Pseudomonadati</taxon>
        <taxon>Pseudomonadota</taxon>
        <taxon>Gammaproteobacteria</taxon>
        <taxon>Pseudomonadales</taxon>
        <taxon>Pseudomonadaceae</taxon>
        <taxon>Phytopseudomonas</taxon>
    </lineage>
</organism>
<accession>A0A1G8NWV0</accession>
<dbReference type="STRING" id="29435.SAMN05216588_12647"/>
<dbReference type="Proteomes" id="UP000198606">
    <property type="component" value="Unassembled WGS sequence"/>
</dbReference>
<dbReference type="EMBL" id="FNDG01000026">
    <property type="protein sequence ID" value="SDI84709.1"/>
    <property type="molecule type" value="Genomic_DNA"/>
</dbReference>
<name>A0A1G8NWV0_9GAMM</name>